<dbReference type="AlphaFoldDB" id="A0A016SRV0"/>
<accession>A0A016SRV0</accession>
<comment type="caution">
    <text evidence="1">The sequence shown here is derived from an EMBL/GenBank/DDBJ whole genome shotgun (WGS) entry which is preliminary data.</text>
</comment>
<evidence type="ECO:0000313" key="1">
    <source>
        <dbReference type="EMBL" id="EYB93077.1"/>
    </source>
</evidence>
<proteinExistence type="predicted"/>
<gene>
    <name evidence="1" type="primary">Acey_s0186.g1065</name>
    <name evidence="1" type="ORF">Y032_0186g1065</name>
</gene>
<evidence type="ECO:0000313" key="2">
    <source>
        <dbReference type="Proteomes" id="UP000024635"/>
    </source>
</evidence>
<organism evidence="1 2">
    <name type="scientific">Ancylostoma ceylanicum</name>
    <dbReference type="NCBI Taxonomy" id="53326"/>
    <lineage>
        <taxon>Eukaryota</taxon>
        <taxon>Metazoa</taxon>
        <taxon>Ecdysozoa</taxon>
        <taxon>Nematoda</taxon>
        <taxon>Chromadorea</taxon>
        <taxon>Rhabditida</taxon>
        <taxon>Rhabditina</taxon>
        <taxon>Rhabditomorpha</taxon>
        <taxon>Strongyloidea</taxon>
        <taxon>Ancylostomatidae</taxon>
        <taxon>Ancylostomatinae</taxon>
        <taxon>Ancylostoma</taxon>
    </lineage>
</organism>
<protein>
    <submittedName>
        <fullName evidence="1">Uncharacterized protein</fullName>
    </submittedName>
</protein>
<sequence length="130" mass="14828">MAASRLKDKRHARYRYFRIRNENSKLSRATTRETYDPLNPEFLGNALTAIPAESQGKCFMRNLLSGYVSEPESRNNSQHRIFYMYYISSQTPTSRAKAIQGGNSPAATQKRRLVDALDCSIRADDVTAFK</sequence>
<name>A0A016SRV0_9BILA</name>
<keyword evidence="2" id="KW-1185">Reference proteome</keyword>
<dbReference type="EMBL" id="JARK01001522">
    <property type="protein sequence ID" value="EYB93077.1"/>
    <property type="molecule type" value="Genomic_DNA"/>
</dbReference>
<dbReference type="Proteomes" id="UP000024635">
    <property type="component" value="Unassembled WGS sequence"/>
</dbReference>
<reference evidence="2" key="1">
    <citation type="journal article" date="2015" name="Nat. Genet.">
        <title>The genome and transcriptome of the zoonotic hookworm Ancylostoma ceylanicum identify infection-specific gene families.</title>
        <authorList>
            <person name="Schwarz E.M."/>
            <person name="Hu Y."/>
            <person name="Antoshechkin I."/>
            <person name="Miller M.M."/>
            <person name="Sternberg P.W."/>
            <person name="Aroian R.V."/>
        </authorList>
    </citation>
    <scope>NUCLEOTIDE SEQUENCE</scope>
    <source>
        <strain evidence="2">HY135</strain>
    </source>
</reference>